<dbReference type="InterPro" id="IPR014262">
    <property type="entry name" value="HAF_rpt"/>
</dbReference>
<accession>A0A160DSF0</accession>
<evidence type="ECO:0008006" key="4">
    <source>
        <dbReference type="Google" id="ProtNLM"/>
    </source>
</evidence>
<feature type="chain" id="PRO_5007813118" description="Extracellular repeat protein, HAF family" evidence="1">
    <location>
        <begin position="23"/>
        <end position="568"/>
    </location>
</feature>
<dbReference type="AlphaFoldDB" id="A0A160DSF0"/>
<reference evidence="2 3" key="1">
    <citation type="submission" date="2016-04" db="EMBL/GenBank/DDBJ databases">
        <title>Complete genome sequence of Dokdonella koreensis DS-123T.</title>
        <authorList>
            <person name="Kim J.F."/>
            <person name="Lee H."/>
            <person name="Kwak M.-J."/>
        </authorList>
    </citation>
    <scope>NUCLEOTIDE SEQUENCE [LARGE SCALE GENOMIC DNA]</scope>
    <source>
        <strain evidence="2 3">DS-123</strain>
    </source>
</reference>
<protein>
    <recommendedName>
        <fullName evidence="4">Extracellular repeat protein, HAF family</fullName>
    </recommendedName>
</protein>
<keyword evidence="3" id="KW-1185">Reference proteome</keyword>
<dbReference type="OrthoDB" id="5506812at2"/>
<feature type="signal peptide" evidence="1">
    <location>
        <begin position="1"/>
        <end position="22"/>
    </location>
</feature>
<keyword evidence="1" id="KW-0732">Signal</keyword>
<evidence type="ECO:0000313" key="2">
    <source>
        <dbReference type="EMBL" id="ANB17218.1"/>
    </source>
</evidence>
<sequence length="568" mass="59481">MMSRYSYFAAAGALLLALPAFAQTTVVTFDEGWSGWNAPAETVAPEGGNPGANAHIVFGGYGLTLWTDSDAAFLGDYGTATPVTIGLDVEAQALTSVEGAPITRPLLVEFRNYAYASDDAPYASVWYPLGTLASGQAWTTWSVSFDPTAAALPAGWGGTGAFDPETGEPVLPAGVGFADVLAQVDEVAFTTVTPGTFSVQVNYDVRFDNLRIARGETPGPTAPPRYAVVDLGTFGGELANAHAINDQGHVVGTAERPDQNALPFVWRGEALINLGSLIPGQAEGFGVAHAISENGLVAGYSAAPYPLGPGSVGHAFFWSPEAGMIDLTPDSPALSIARAVNDAGQVVGEIGGSGGGAFIWSAQAGFSVIQLPNMLFTSNAAEDINASGQVVGHAFNTDSQYAGWVYDSATGESRQLPPLERAPSQTRAINDTGDVVGYSARSNNQQRPVLWRHDGTVVDLGFLPVPGFSTGYATDINEQGWVIGADYADAPGIPTKGWLWIGGEKHELRTLLADPQAQIDWSEFSTPLGINNRGEIVGIGIREGLPGRAFLLRPLGDVLFADGFEAEE</sequence>
<dbReference type="NCBIfam" id="TIGR02913">
    <property type="entry name" value="HAF_rpt"/>
    <property type="match status" value="2"/>
</dbReference>
<organism evidence="2 3">
    <name type="scientific">Dokdonella koreensis DS-123</name>
    <dbReference type="NCBI Taxonomy" id="1300342"/>
    <lineage>
        <taxon>Bacteria</taxon>
        <taxon>Pseudomonadati</taxon>
        <taxon>Pseudomonadota</taxon>
        <taxon>Gammaproteobacteria</taxon>
        <taxon>Lysobacterales</taxon>
        <taxon>Rhodanobacteraceae</taxon>
        <taxon>Dokdonella</taxon>
    </lineage>
</organism>
<gene>
    <name evidence="2" type="ORF">I596_1188</name>
</gene>
<dbReference type="KEGG" id="dko:I596_1188"/>
<evidence type="ECO:0000313" key="3">
    <source>
        <dbReference type="Proteomes" id="UP000076830"/>
    </source>
</evidence>
<name>A0A160DSF0_9GAMM</name>
<proteinExistence type="predicted"/>
<evidence type="ECO:0000256" key="1">
    <source>
        <dbReference type="SAM" id="SignalP"/>
    </source>
</evidence>
<dbReference type="EMBL" id="CP015249">
    <property type="protein sequence ID" value="ANB17218.1"/>
    <property type="molecule type" value="Genomic_DNA"/>
</dbReference>
<dbReference type="Proteomes" id="UP000076830">
    <property type="component" value="Chromosome"/>
</dbReference>
<dbReference type="PATRIC" id="fig|1300342.3.peg.1159"/>